<keyword evidence="2" id="KW-1185">Reference proteome</keyword>
<comment type="caution">
    <text evidence="1">The sequence shown here is derived from an EMBL/GenBank/DDBJ whole genome shotgun (WGS) entry which is preliminary data.</text>
</comment>
<dbReference type="AlphaFoldDB" id="A0AAV4BFU3"/>
<evidence type="ECO:0000313" key="2">
    <source>
        <dbReference type="Proteomes" id="UP000735302"/>
    </source>
</evidence>
<organism evidence="1 2">
    <name type="scientific">Plakobranchus ocellatus</name>
    <dbReference type="NCBI Taxonomy" id="259542"/>
    <lineage>
        <taxon>Eukaryota</taxon>
        <taxon>Metazoa</taxon>
        <taxon>Spiralia</taxon>
        <taxon>Lophotrochozoa</taxon>
        <taxon>Mollusca</taxon>
        <taxon>Gastropoda</taxon>
        <taxon>Heterobranchia</taxon>
        <taxon>Euthyneura</taxon>
        <taxon>Panpulmonata</taxon>
        <taxon>Sacoglossa</taxon>
        <taxon>Placobranchoidea</taxon>
        <taxon>Plakobranchidae</taxon>
        <taxon>Plakobranchus</taxon>
    </lineage>
</organism>
<accession>A0AAV4BFU3</accession>
<dbReference type="Proteomes" id="UP000735302">
    <property type="component" value="Unassembled WGS sequence"/>
</dbReference>
<dbReference type="EMBL" id="BLXT01004901">
    <property type="protein sequence ID" value="GFO17822.1"/>
    <property type="molecule type" value="Genomic_DNA"/>
</dbReference>
<proteinExistence type="predicted"/>
<gene>
    <name evidence="1" type="ORF">PoB_004432700</name>
</gene>
<name>A0AAV4BFU3_9GAST</name>
<protein>
    <submittedName>
        <fullName evidence="1">Uncharacterized protein</fullName>
    </submittedName>
</protein>
<sequence length="102" mass="11711">MELHPDNNDPCTVRIEPQSDNSVSCTARMIPNYDNSVSRTARMIPNYDNNTAVAKYRAVTPIDLTLTILLFNLLRQCYCHSSHELQQNILCTARMEPHPDYE</sequence>
<reference evidence="1 2" key="1">
    <citation type="journal article" date="2021" name="Elife">
        <title>Chloroplast acquisition without the gene transfer in kleptoplastic sea slugs, Plakobranchus ocellatus.</title>
        <authorList>
            <person name="Maeda T."/>
            <person name="Takahashi S."/>
            <person name="Yoshida T."/>
            <person name="Shimamura S."/>
            <person name="Takaki Y."/>
            <person name="Nagai Y."/>
            <person name="Toyoda A."/>
            <person name="Suzuki Y."/>
            <person name="Arimoto A."/>
            <person name="Ishii H."/>
            <person name="Satoh N."/>
            <person name="Nishiyama T."/>
            <person name="Hasebe M."/>
            <person name="Maruyama T."/>
            <person name="Minagawa J."/>
            <person name="Obokata J."/>
            <person name="Shigenobu S."/>
        </authorList>
    </citation>
    <scope>NUCLEOTIDE SEQUENCE [LARGE SCALE GENOMIC DNA]</scope>
</reference>
<evidence type="ECO:0000313" key="1">
    <source>
        <dbReference type="EMBL" id="GFO17822.1"/>
    </source>
</evidence>